<dbReference type="CDD" id="cd16377">
    <property type="entry name" value="23S_rRNA_IVP_like"/>
    <property type="match status" value="1"/>
</dbReference>
<dbReference type="OrthoDB" id="160990at2"/>
<organism evidence="1 2">
    <name type="scientific">Dialister succinatiphilus YIT 11850</name>
    <dbReference type="NCBI Taxonomy" id="742743"/>
    <lineage>
        <taxon>Bacteria</taxon>
        <taxon>Bacillati</taxon>
        <taxon>Bacillota</taxon>
        <taxon>Negativicutes</taxon>
        <taxon>Veillonellales</taxon>
        <taxon>Veillonellaceae</taxon>
        <taxon>Dialister</taxon>
    </lineage>
</organism>
<dbReference type="Proteomes" id="UP000003277">
    <property type="component" value="Unassembled WGS sequence"/>
</dbReference>
<comment type="caution">
    <text evidence="1">The sequence shown here is derived from an EMBL/GenBank/DDBJ whole genome shotgun (WGS) entry which is preliminary data.</text>
</comment>
<protein>
    <recommendedName>
        <fullName evidence="3">Four helix bundle protein</fullName>
    </recommendedName>
</protein>
<dbReference type="PANTHER" id="PTHR38471:SF2">
    <property type="entry name" value="FOUR HELIX BUNDLE PROTEIN"/>
    <property type="match status" value="1"/>
</dbReference>
<dbReference type="STRING" id="742743.HMPREF9453_02126"/>
<keyword evidence="2" id="KW-1185">Reference proteome</keyword>
<dbReference type="EMBL" id="ADLT01000087">
    <property type="protein sequence ID" value="EHO61954.1"/>
    <property type="molecule type" value="Genomic_DNA"/>
</dbReference>
<dbReference type="NCBIfam" id="TIGR02436">
    <property type="entry name" value="four helix bundle protein"/>
    <property type="match status" value="1"/>
</dbReference>
<dbReference type="eggNOG" id="ENOG5032YWC">
    <property type="taxonomic scope" value="Bacteria"/>
</dbReference>
<reference evidence="1 2" key="1">
    <citation type="submission" date="2011-11" db="EMBL/GenBank/DDBJ databases">
        <title>The Genome Sequence of Dialister succinatiphilus YIT 11850.</title>
        <authorList>
            <consortium name="The Broad Institute Genome Sequencing Platform"/>
            <person name="Earl A."/>
            <person name="Ward D."/>
            <person name="Feldgarden M."/>
            <person name="Gevers D."/>
            <person name="Morotomi M."/>
            <person name="Young S.K."/>
            <person name="Zeng Q."/>
            <person name="Gargeya S."/>
            <person name="Fitzgerald M."/>
            <person name="Haas B."/>
            <person name="Abouelleil A."/>
            <person name="Alvarado L."/>
            <person name="Arachchi H.M."/>
            <person name="Berlin A."/>
            <person name="Brown A."/>
            <person name="Chapman S.B."/>
            <person name="Dunbar C."/>
            <person name="Gearin G."/>
            <person name="Goldberg J."/>
            <person name="Griggs A."/>
            <person name="Gujja S."/>
            <person name="Heiman D."/>
            <person name="Howarth C."/>
            <person name="Lui A."/>
            <person name="MacDonald P.J.P."/>
            <person name="Montmayeur A."/>
            <person name="Murphy C."/>
            <person name="Neiman D."/>
            <person name="Pearson M."/>
            <person name="Priest M."/>
            <person name="Roberts A."/>
            <person name="Saif S."/>
            <person name="Shea T."/>
            <person name="Sisk P."/>
            <person name="Stolte C."/>
            <person name="Sykes S."/>
            <person name="Wortman J."/>
            <person name="Nusbaum C."/>
            <person name="Birren B."/>
        </authorList>
    </citation>
    <scope>NUCLEOTIDE SEQUENCE [LARGE SCALE GENOMIC DNA]</scope>
    <source>
        <strain evidence="1 2">YIT 11850</strain>
    </source>
</reference>
<dbReference type="InterPro" id="IPR012657">
    <property type="entry name" value="23S_rRNA-intervening_sequence"/>
</dbReference>
<dbReference type="AlphaFoldDB" id="H1D3D8"/>
<sequence length="124" mass="14094">MRFTDFRDYSVWHKSIMLAKEVHRLSKKLPQNELFGLQSQMSRAATSVASNIAEGQSRGSAKDFIRFLYISNGSVAEIQTQLILCVEYGYLMQEDIDVAMDLAIQTAKMLNSLIKTIKIRNGMK</sequence>
<dbReference type="Pfam" id="PF05635">
    <property type="entry name" value="23S_rRNA_IVP"/>
    <property type="match status" value="1"/>
</dbReference>
<dbReference type="PANTHER" id="PTHR38471">
    <property type="entry name" value="FOUR HELIX BUNDLE PROTEIN"/>
    <property type="match status" value="1"/>
</dbReference>
<dbReference type="RefSeq" id="WP_008860617.1">
    <property type="nucleotide sequence ID" value="NZ_JH591191.1"/>
</dbReference>
<gene>
    <name evidence="1" type="ORF">HMPREF9453_02126</name>
</gene>
<evidence type="ECO:0000313" key="2">
    <source>
        <dbReference type="Proteomes" id="UP000003277"/>
    </source>
</evidence>
<dbReference type="SUPFAM" id="SSF158446">
    <property type="entry name" value="IVS-encoded protein-like"/>
    <property type="match status" value="1"/>
</dbReference>
<dbReference type="InterPro" id="IPR036583">
    <property type="entry name" value="23S_rRNA_IVS_sf"/>
</dbReference>
<dbReference type="HOGENOM" id="CLU_129874_0_4_9"/>
<accession>H1D3D8</accession>
<name>H1D3D8_9FIRM</name>
<proteinExistence type="predicted"/>
<dbReference type="Gene3D" id="1.20.1440.60">
    <property type="entry name" value="23S rRNA-intervening sequence"/>
    <property type="match status" value="1"/>
</dbReference>
<evidence type="ECO:0000313" key="1">
    <source>
        <dbReference type="EMBL" id="EHO61954.1"/>
    </source>
</evidence>
<evidence type="ECO:0008006" key="3">
    <source>
        <dbReference type="Google" id="ProtNLM"/>
    </source>
</evidence>